<sequence>MKKTTLLILLFVSVIFSSCNQQTLESYNNTIVASHSTLFDATNNFYEKCENYIGKPESKKDLLKLIKETKAKLVEGRKPVDALTPFKDHGLRDTMLEMYTSSEQSMDSFAANADVVTGSDLEKAMILFKGEYDRLIELDTLIKELQVQYAYDNKGELR</sequence>
<reference evidence="2 3" key="1">
    <citation type="submission" date="2024-09" db="EMBL/GenBank/DDBJ databases">
        <authorList>
            <person name="Sun Q."/>
            <person name="Mori K."/>
        </authorList>
    </citation>
    <scope>NUCLEOTIDE SEQUENCE [LARGE SCALE GENOMIC DNA]</scope>
    <source>
        <strain evidence="2 3">CGMCC 1.12926</strain>
    </source>
</reference>
<evidence type="ECO:0000313" key="2">
    <source>
        <dbReference type="EMBL" id="MFC0076265.1"/>
    </source>
</evidence>
<dbReference type="Proteomes" id="UP001589734">
    <property type="component" value="Unassembled WGS sequence"/>
</dbReference>
<evidence type="ECO:0008006" key="4">
    <source>
        <dbReference type="Google" id="ProtNLM"/>
    </source>
</evidence>
<keyword evidence="3" id="KW-1185">Reference proteome</keyword>
<feature type="chain" id="PRO_5045572583" description="Lipoprotein" evidence="1">
    <location>
        <begin position="22"/>
        <end position="158"/>
    </location>
</feature>
<keyword evidence="1" id="KW-0732">Signal</keyword>
<dbReference type="EMBL" id="JBHLYW010000005">
    <property type="protein sequence ID" value="MFC0076265.1"/>
    <property type="molecule type" value="Genomic_DNA"/>
</dbReference>
<feature type="signal peptide" evidence="1">
    <location>
        <begin position="1"/>
        <end position="21"/>
    </location>
</feature>
<gene>
    <name evidence="2" type="ORF">ACFFLS_04400</name>
</gene>
<organism evidence="2 3">
    <name type="scientific">Flavobacterium procerum</name>
    <dbReference type="NCBI Taxonomy" id="1455569"/>
    <lineage>
        <taxon>Bacteria</taxon>
        <taxon>Pseudomonadati</taxon>
        <taxon>Bacteroidota</taxon>
        <taxon>Flavobacteriia</taxon>
        <taxon>Flavobacteriales</taxon>
        <taxon>Flavobacteriaceae</taxon>
        <taxon>Flavobacterium</taxon>
    </lineage>
</organism>
<comment type="caution">
    <text evidence="2">The sequence shown here is derived from an EMBL/GenBank/DDBJ whole genome shotgun (WGS) entry which is preliminary data.</text>
</comment>
<dbReference type="RefSeq" id="WP_379683986.1">
    <property type="nucleotide sequence ID" value="NZ_JBHLYW010000005.1"/>
</dbReference>
<name>A0ABV6BLE4_9FLAO</name>
<evidence type="ECO:0000313" key="3">
    <source>
        <dbReference type="Proteomes" id="UP001589734"/>
    </source>
</evidence>
<protein>
    <recommendedName>
        <fullName evidence="4">Lipoprotein</fullName>
    </recommendedName>
</protein>
<accession>A0ABV6BLE4</accession>
<dbReference type="PROSITE" id="PS51257">
    <property type="entry name" value="PROKAR_LIPOPROTEIN"/>
    <property type="match status" value="1"/>
</dbReference>
<evidence type="ECO:0000256" key="1">
    <source>
        <dbReference type="SAM" id="SignalP"/>
    </source>
</evidence>
<proteinExistence type="predicted"/>